<feature type="transmembrane region" description="Helical" evidence="6">
    <location>
        <begin position="153"/>
        <end position="170"/>
    </location>
</feature>
<dbReference type="EnsemblPlants" id="Kaladp0042s0009.1.v1.1">
    <property type="protein sequence ID" value="Kaladp0042s0009.1.v1.1"/>
    <property type="gene ID" value="Kaladp0042s0009.v1.1"/>
</dbReference>
<dbReference type="AlphaFoldDB" id="A0A7N0TQX3"/>
<dbReference type="PANTHER" id="PTHR16201">
    <property type="entry name" value="SEVEN TRANSMEMBRANE PROTEIN 1-RELATED"/>
    <property type="match status" value="1"/>
</dbReference>
<dbReference type="GO" id="GO:0016020">
    <property type="term" value="C:membrane"/>
    <property type="evidence" value="ECO:0007669"/>
    <property type="project" value="UniProtKB-SubCell"/>
</dbReference>
<accession>A0A7N0TQX3</accession>
<feature type="compositionally biased region" description="Low complexity" evidence="5">
    <location>
        <begin position="73"/>
        <end position="84"/>
    </location>
</feature>
<keyword evidence="3 6" id="KW-1133">Transmembrane helix</keyword>
<feature type="transmembrane region" description="Helical" evidence="6">
    <location>
        <begin position="190"/>
        <end position="208"/>
    </location>
</feature>
<comment type="subcellular location">
    <subcellularLocation>
        <location evidence="1">Membrane</location>
        <topology evidence="1">Multi-pass membrane protein</topology>
    </subcellularLocation>
</comment>
<evidence type="ECO:0000256" key="5">
    <source>
        <dbReference type="SAM" id="MobiDB-lite"/>
    </source>
</evidence>
<proteinExistence type="predicted"/>
<dbReference type="SMART" id="SM00679">
    <property type="entry name" value="CTNS"/>
    <property type="match status" value="1"/>
</dbReference>
<dbReference type="Gramene" id="Kaladp0042s0009.1.v1.1">
    <property type="protein sequence ID" value="Kaladp0042s0009.1.v1.1"/>
    <property type="gene ID" value="Kaladp0042s0009.v1.1"/>
</dbReference>
<name>A0A7N0TQX3_KALFE</name>
<organism evidence="7 8">
    <name type="scientific">Kalanchoe fedtschenkoi</name>
    <name type="common">Lavender scallops</name>
    <name type="synonym">South American air plant</name>
    <dbReference type="NCBI Taxonomy" id="63787"/>
    <lineage>
        <taxon>Eukaryota</taxon>
        <taxon>Viridiplantae</taxon>
        <taxon>Streptophyta</taxon>
        <taxon>Embryophyta</taxon>
        <taxon>Tracheophyta</taxon>
        <taxon>Spermatophyta</taxon>
        <taxon>Magnoliopsida</taxon>
        <taxon>eudicotyledons</taxon>
        <taxon>Gunneridae</taxon>
        <taxon>Pentapetalae</taxon>
        <taxon>Saxifragales</taxon>
        <taxon>Crassulaceae</taxon>
        <taxon>Kalanchoe</taxon>
    </lineage>
</organism>
<dbReference type="Proteomes" id="UP000594263">
    <property type="component" value="Unplaced"/>
</dbReference>
<feature type="region of interest" description="Disordered" evidence="5">
    <location>
        <begin position="73"/>
        <end position="98"/>
    </location>
</feature>
<evidence type="ECO:0000256" key="3">
    <source>
        <dbReference type="ARBA" id="ARBA00022989"/>
    </source>
</evidence>
<evidence type="ECO:0000256" key="2">
    <source>
        <dbReference type="ARBA" id="ARBA00022692"/>
    </source>
</evidence>
<evidence type="ECO:0000256" key="6">
    <source>
        <dbReference type="SAM" id="Phobius"/>
    </source>
</evidence>
<dbReference type="Pfam" id="PF04193">
    <property type="entry name" value="PQ-loop"/>
    <property type="match status" value="1"/>
</dbReference>
<evidence type="ECO:0000313" key="7">
    <source>
        <dbReference type="EnsemblPlants" id="Kaladp0042s0009.1.v1.1"/>
    </source>
</evidence>
<evidence type="ECO:0008006" key="9">
    <source>
        <dbReference type="Google" id="ProtNLM"/>
    </source>
</evidence>
<dbReference type="InterPro" id="IPR006603">
    <property type="entry name" value="PQ-loop_rpt"/>
</dbReference>
<evidence type="ECO:0000256" key="1">
    <source>
        <dbReference type="ARBA" id="ARBA00004141"/>
    </source>
</evidence>
<reference evidence="7" key="1">
    <citation type="submission" date="2021-01" db="UniProtKB">
        <authorList>
            <consortium name="EnsemblPlants"/>
        </authorList>
    </citation>
    <scope>IDENTIFICATION</scope>
</reference>
<dbReference type="Gene3D" id="1.20.1280.290">
    <property type="match status" value="1"/>
</dbReference>
<evidence type="ECO:0000256" key="4">
    <source>
        <dbReference type="ARBA" id="ARBA00023136"/>
    </source>
</evidence>
<keyword evidence="8" id="KW-1185">Reference proteome</keyword>
<sequence length="279" mass="30819">MYRQLYIMGSSTLVLQCVYYEHLLPWYKQNWINKSKDHVVSDPLLHPASSGSDLSRSISVQVSPARRICLESGSALSGSPSSPAVKHFNSVGDQNHGTPPDNDCLINQSLRVLKTAASYGTFVAAAASLTHQSNASFPVRMENYMSNDRRNDAAYGQLSGWLMASIYIMGRIPQIWLNIEKGSVEGLNPLLFSFTLVANATYLASILVRSTKWEKIKPELPWLLDASMCGTLDIIVSFFYIPTLESIPIAGKTAGTSGEDRNVSNIERKQQSTLHFISL</sequence>
<protein>
    <recommendedName>
        <fullName evidence="9">PQ-loop repeat family protein / transmembrane family protein</fullName>
    </recommendedName>
</protein>
<keyword evidence="2 6" id="KW-0812">Transmembrane</keyword>
<keyword evidence="4 6" id="KW-0472">Membrane</keyword>
<dbReference type="InterPro" id="IPR051415">
    <property type="entry name" value="LAAT-1"/>
</dbReference>
<dbReference type="PANTHER" id="PTHR16201:SF45">
    <property type="entry name" value="PQ-LOOP REPEAT FAMILY PROTEIN _ TRANSMEMBRANE FAMILY PROTEIN"/>
    <property type="match status" value="1"/>
</dbReference>
<evidence type="ECO:0000313" key="8">
    <source>
        <dbReference type="Proteomes" id="UP000594263"/>
    </source>
</evidence>